<dbReference type="InterPro" id="IPR051312">
    <property type="entry name" value="Diverse_Substr_Oxidored"/>
</dbReference>
<dbReference type="InterPro" id="IPR002346">
    <property type="entry name" value="Mopterin_DH_FAD-bd"/>
</dbReference>
<evidence type="ECO:0000313" key="5">
    <source>
        <dbReference type="EMBL" id="PRR73415.1"/>
    </source>
</evidence>
<reference evidence="5 6" key="1">
    <citation type="submission" date="2018-03" db="EMBL/GenBank/DDBJ databases">
        <title>Genome sequence of Moorella stamsii DSM 26217.</title>
        <authorList>
            <person name="Poehlein A."/>
            <person name="Daniel R."/>
        </authorList>
    </citation>
    <scope>NUCLEOTIDE SEQUENCE [LARGE SCALE GENOMIC DNA]</scope>
    <source>
        <strain evidence="6">DSM 26217</strain>
    </source>
</reference>
<evidence type="ECO:0000313" key="6">
    <source>
        <dbReference type="Proteomes" id="UP000239430"/>
    </source>
</evidence>
<proteinExistence type="predicted"/>
<feature type="domain" description="FAD-binding PCMH-type" evidence="4">
    <location>
        <begin position="1"/>
        <end position="175"/>
    </location>
</feature>
<dbReference type="SUPFAM" id="SSF55447">
    <property type="entry name" value="CO dehydrogenase flavoprotein C-terminal domain-like"/>
    <property type="match status" value="1"/>
</dbReference>
<dbReference type="RefSeq" id="WP_054938051.1">
    <property type="nucleotide sequence ID" value="NZ_PVXL01000040.1"/>
</dbReference>
<dbReference type="InterPro" id="IPR036318">
    <property type="entry name" value="FAD-bd_PCMH-like_sf"/>
</dbReference>
<dbReference type="InterPro" id="IPR036683">
    <property type="entry name" value="CO_DH_flav_C_dom_sf"/>
</dbReference>
<dbReference type="EC" id="1.2.7.4" evidence="5"/>
<evidence type="ECO:0000259" key="4">
    <source>
        <dbReference type="PROSITE" id="PS51387"/>
    </source>
</evidence>
<evidence type="ECO:0000256" key="1">
    <source>
        <dbReference type="ARBA" id="ARBA00022630"/>
    </source>
</evidence>
<comment type="caution">
    <text evidence="5">The sequence shown here is derived from an EMBL/GenBank/DDBJ whole genome shotgun (WGS) entry which is preliminary data.</text>
</comment>
<dbReference type="PROSITE" id="PS51387">
    <property type="entry name" value="FAD_PCMH"/>
    <property type="match status" value="1"/>
</dbReference>
<dbReference type="SUPFAM" id="SSF56176">
    <property type="entry name" value="FAD-binding/transporter-associated domain-like"/>
    <property type="match status" value="1"/>
</dbReference>
<name>A0A9X7J361_9FIRM</name>
<dbReference type="InterPro" id="IPR005107">
    <property type="entry name" value="CO_DH_flav_C"/>
</dbReference>
<keyword evidence="3 5" id="KW-0560">Oxidoreductase</keyword>
<dbReference type="Gene3D" id="3.30.390.50">
    <property type="entry name" value="CO dehydrogenase flavoprotein, C-terminal domain"/>
    <property type="match status" value="1"/>
</dbReference>
<gene>
    <name evidence="5" type="primary">cutM_2</name>
    <name evidence="5" type="ORF">MOST_12630</name>
</gene>
<dbReference type="InterPro" id="IPR016166">
    <property type="entry name" value="FAD-bd_PCMH"/>
</dbReference>
<accession>A0A9X7J361</accession>
<evidence type="ECO:0000256" key="2">
    <source>
        <dbReference type="ARBA" id="ARBA00022827"/>
    </source>
</evidence>
<sequence>MNEFAVLRPSSLREALNMKAKYGKRAKVLAGGTDLVVQLKRKNISTSVLIDISRLDELRFVKVDGHVIRIGTLTSHSKICSDPSLMRKAEPLCEACAQIGSPQIRNRGTIGGNLVNASPAADSALALLALGAEFVIESTAGQRIIPAQEFFLGPGETALRENELLTEIKFKALEPTEGGAFFKLGRRNALAISIASAAAWVKLSADFRVVEEAKVCLGAVAPVPLRAVRTEEMLKGVKVDSLELRDIEKSATEESSPITDIRSSAQYRRMVVGVLARRAVESALRRAAGQIDAGVSGGVVGCD</sequence>
<dbReference type="Gene3D" id="3.30.465.10">
    <property type="match status" value="1"/>
</dbReference>
<keyword evidence="1" id="KW-0285">Flavoprotein</keyword>
<dbReference type="Gene3D" id="3.30.43.10">
    <property type="entry name" value="Uridine Diphospho-n-acetylenolpyruvylglucosamine Reductase, domain 2"/>
    <property type="match status" value="1"/>
</dbReference>
<dbReference type="PANTHER" id="PTHR42659">
    <property type="entry name" value="XANTHINE DEHYDROGENASE SUBUNIT C-RELATED"/>
    <property type="match status" value="1"/>
</dbReference>
<dbReference type="Pfam" id="PF00941">
    <property type="entry name" value="FAD_binding_5"/>
    <property type="match status" value="1"/>
</dbReference>
<dbReference type="InterPro" id="IPR016167">
    <property type="entry name" value="FAD-bd_PCMH_sub1"/>
</dbReference>
<dbReference type="GO" id="GO:0071949">
    <property type="term" value="F:FAD binding"/>
    <property type="evidence" value="ECO:0007669"/>
    <property type="project" value="InterPro"/>
</dbReference>
<dbReference type="GO" id="GO:0043885">
    <property type="term" value="F:anaerobic carbon-monoxide dehydrogenase activity"/>
    <property type="evidence" value="ECO:0007669"/>
    <property type="project" value="UniProtKB-EC"/>
</dbReference>
<dbReference type="Proteomes" id="UP000239430">
    <property type="component" value="Unassembled WGS sequence"/>
</dbReference>
<dbReference type="Pfam" id="PF03450">
    <property type="entry name" value="CO_deh_flav_C"/>
    <property type="match status" value="1"/>
</dbReference>
<protein>
    <submittedName>
        <fullName evidence="5">Carbon monoxide dehydrogenase medium chain</fullName>
        <ecNumber evidence="5">1.2.7.4</ecNumber>
    </submittedName>
</protein>
<evidence type="ECO:0000256" key="3">
    <source>
        <dbReference type="ARBA" id="ARBA00023002"/>
    </source>
</evidence>
<dbReference type="PANTHER" id="PTHR42659:SF2">
    <property type="entry name" value="XANTHINE DEHYDROGENASE SUBUNIT C-RELATED"/>
    <property type="match status" value="1"/>
</dbReference>
<dbReference type="InterPro" id="IPR016169">
    <property type="entry name" value="FAD-bd_PCMH_sub2"/>
</dbReference>
<keyword evidence="2" id="KW-0274">FAD</keyword>
<dbReference type="AlphaFoldDB" id="A0A9X7J361"/>
<organism evidence="5 6">
    <name type="scientific">Neomoorella stamsii</name>
    <dbReference type="NCBI Taxonomy" id="1266720"/>
    <lineage>
        <taxon>Bacteria</taxon>
        <taxon>Bacillati</taxon>
        <taxon>Bacillota</taxon>
        <taxon>Clostridia</taxon>
        <taxon>Neomoorellales</taxon>
        <taxon>Neomoorellaceae</taxon>
        <taxon>Neomoorella</taxon>
    </lineage>
</organism>
<dbReference type="SMART" id="SM01092">
    <property type="entry name" value="CO_deh_flav_C"/>
    <property type="match status" value="1"/>
</dbReference>
<dbReference type="EMBL" id="PVXL01000040">
    <property type="protein sequence ID" value="PRR73415.1"/>
    <property type="molecule type" value="Genomic_DNA"/>
</dbReference>
<keyword evidence="6" id="KW-1185">Reference proteome</keyword>
<dbReference type="FunFam" id="3.30.465.10:FF:000017">
    <property type="entry name" value="Xanthine dehydrogenase, FAD binding subunit"/>
    <property type="match status" value="1"/>
</dbReference>